<comment type="caution">
    <text evidence="3">The sequence shown here is derived from an EMBL/GenBank/DDBJ whole genome shotgun (WGS) entry which is preliminary data.</text>
</comment>
<dbReference type="GO" id="GO:0042910">
    <property type="term" value="F:xenobiotic transmembrane transporter activity"/>
    <property type="evidence" value="ECO:0007669"/>
    <property type="project" value="TreeGrafter"/>
</dbReference>
<feature type="transmembrane region" description="Helical" evidence="2">
    <location>
        <begin position="1190"/>
        <end position="1210"/>
    </location>
</feature>
<sequence length="1331" mass="144130">MLSKISVKKPYTVVVAVVLILILGVVSFTEMTTDLFPSMNLPYAIVMTTDPGASPEEVEEKVTKPVESAMATISNIENINSVSSDNVSMVILEFAETTNMDSVTIEMRESLDQIKTYWDDNIGDPLIMKLNPDMLPVMVAAVDGEGLSASELTDLVNDKVIPDIESLEGVASVTATGEIEESVQVIIRQDKVDEANAKVRAALDDSFADAESEMEDAQSEIKDGKKKLEDGLNEASGKMAEGETQILNGKLDIAKGEVQIATAQSMVQMGETLVSSLEDTLKETKGKASELEQQLKAAEEGLDALDQAKAQIQQQLDFLNSITPGAITPEQAAALQGMLAAIDTSGLTEEQKAAINQAVQMGIQNMPVEVQKGILDALKSGLQGALNQIDQQASQLPVTKEELAQIRAAYDTAKSEVNKLEGSLAEAKKELAENKTKLQEAQEAFPEIKEKTDDAMKQLVEGQSKAAVEMGSAKAMLEMGEKQMDSAKEQFDDTKDTAYDNSDLNNIINTDLIKQILLAQNFSMPAGYVTEDRVDYLVRVGDKVADTEALENLVLLDMGMDGLEPIRLSDVADVIYTDNSDQVYAKINGNPGIMFSIQKQTGYSTGDVSGRLQDRFDKLAAENENLTFTALMDQGIYIDMVINSVLENMLFGGLLAILILLLFLKDIRPTLVIACSIPISILTAIVLMYFSGVTINIISLSGLALGVGMLVDNSIVVIENIYRLRNEGVPVKKAAIDGARQVSGAIMASTLTTISVFAPIIFTQGITRQLFVDMGLTIAYSLLASLFIALTLVPMMSAGLLKNTKEKEHKILDRLQGVCGKGIAWSLRHKAVVLITVVVLLAVSAFGAISRGTAFMPEMESTQVSVDVKMPEGSLLSETAAMTDQVIERLTTIPDVDTVGAMVSSGSMMGMGSSSTDAASLYLILKEDQTMTNAEVADSIKELTQDLDCEVSVNTNTMDMSALGGSGISVRVKGRELDKLQEIAGDVAKIITDTKGTTEVNDGMEETTPEFRIIVNKEKASEYNLTVAQVYQKVQARLADAKAATVLQTAAKDYNVTVTDGEDEELTWQDLEKLTISVTNKDKEKEDVPLSELCTFTEGEGLSSINRIGNERCITVSASIDKDHNIGLVSSEIQKQLNRYQIPDGYSIEMAGEDETINEAMVQVIKMLLLALVFMYLIMVAQFQSLLSPFIIMFTIPLAFTGGFLGLFLSGSEVSVIAMIGFVMLSGIIVNNGIVLVDYINQLRREGMEKKEAIVEAGRTRLRPILMTAMTTVLGLSTMAAGFGMGADMVQPMAIVTIGGLIYGTLLTLFVVPCIYDLFNRKKDMTEEEIE</sequence>
<keyword evidence="2" id="KW-0812">Transmembrane</keyword>
<organism evidence="3 4">
    <name type="scientific">Diplocloster agilis</name>
    <dbReference type="NCBI Taxonomy" id="2850323"/>
    <lineage>
        <taxon>Bacteria</taxon>
        <taxon>Bacillati</taxon>
        <taxon>Bacillota</taxon>
        <taxon>Clostridia</taxon>
        <taxon>Lachnospirales</taxon>
        <taxon>Lachnospiraceae</taxon>
        <taxon>Diplocloster</taxon>
    </lineage>
</organism>
<dbReference type="GO" id="GO:0005886">
    <property type="term" value="C:plasma membrane"/>
    <property type="evidence" value="ECO:0007669"/>
    <property type="project" value="TreeGrafter"/>
</dbReference>
<feature type="transmembrane region" description="Helical" evidence="2">
    <location>
        <begin position="671"/>
        <end position="691"/>
    </location>
</feature>
<name>A0A949NIY1_9FIRM</name>
<feature type="transmembrane region" description="Helical" evidence="2">
    <location>
        <begin position="645"/>
        <end position="664"/>
    </location>
</feature>
<feature type="transmembrane region" description="Helical" evidence="2">
    <location>
        <begin position="778"/>
        <end position="801"/>
    </location>
</feature>
<feature type="transmembrane region" description="Helical" evidence="2">
    <location>
        <begin position="831"/>
        <end position="849"/>
    </location>
</feature>
<reference evidence="3" key="1">
    <citation type="submission" date="2021-06" db="EMBL/GenBank/DDBJ databases">
        <title>Description of novel taxa of the family Lachnospiraceae.</title>
        <authorList>
            <person name="Chaplin A.V."/>
            <person name="Sokolova S.R."/>
            <person name="Pikina A.P."/>
            <person name="Korzhanova M."/>
            <person name="Belova V."/>
            <person name="Korostin D."/>
            <person name="Efimov B.A."/>
        </authorList>
    </citation>
    <scope>NUCLEOTIDE SEQUENCE</scope>
    <source>
        <strain evidence="3">ASD5720</strain>
    </source>
</reference>
<evidence type="ECO:0000313" key="3">
    <source>
        <dbReference type="EMBL" id="MBU9739005.1"/>
    </source>
</evidence>
<dbReference type="SUPFAM" id="SSF82714">
    <property type="entry name" value="Multidrug efflux transporter AcrB TolC docking domain, DN and DC subdomains"/>
    <property type="match status" value="2"/>
</dbReference>
<feature type="coiled-coil region" evidence="1">
    <location>
        <begin position="403"/>
        <end position="451"/>
    </location>
</feature>
<feature type="transmembrane region" description="Helical" evidence="2">
    <location>
        <begin position="1216"/>
        <end position="1241"/>
    </location>
</feature>
<dbReference type="Gene3D" id="3.30.70.1320">
    <property type="entry name" value="Multidrug efflux transporter AcrB pore domain like"/>
    <property type="match status" value="2"/>
</dbReference>
<dbReference type="Gene3D" id="3.30.70.1430">
    <property type="entry name" value="Multidrug efflux transporter AcrB pore domain"/>
    <property type="match status" value="2"/>
</dbReference>
<keyword evidence="4" id="KW-1185">Reference proteome</keyword>
<feature type="coiled-coil region" evidence="1">
    <location>
        <begin position="274"/>
        <end position="322"/>
    </location>
</feature>
<dbReference type="Gene3D" id="1.20.1640.10">
    <property type="entry name" value="Multidrug efflux transporter AcrB transmembrane domain"/>
    <property type="match status" value="3"/>
</dbReference>
<gene>
    <name evidence="3" type="ORF">KTH89_20930</name>
</gene>
<dbReference type="SUPFAM" id="SSF82693">
    <property type="entry name" value="Multidrug efflux transporter AcrB pore domain, PN1, PN2, PC1 and PC2 subdomains"/>
    <property type="match status" value="2"/>
</dbReference>
<accession>A0A949NIY1</accession>
<protein>
    <submittedName>
        <fullName evidence="3">Efflux RND transporter permease subunit</fullName>
    </submittedName>
</protein>
<feature type="transmembrane region" description="Helical" evidence="2">
    <location>
        <begin position="1262"/>
        <end position="1287"/>
    </location>
</feature>
<evidence type="ECO:0000313" key="4">
    <source>
        <dbReference type="Proteomes" id="UP000712157"/>
    </source>
</evidence>
<feature type="transmembrane region" description="Helical" evidence="2">
    <location>
        <begin position="697"/>
        <end position="722"/>
    </location>
</feature>
<dbReference type="InterPro" id="IPR001036">
    <property type="entry name" value="Acrflvin-R"/>
</dbReference>
<dbReference type="Proteomes" id="UP000712157">
    <property type="component" value="Unassembled WGS sequence"/>
</dbReference>
<dbReference type="Gene3D" id="3.30.2090.10">
    <property type="entry name" value="Multidrug efflux transporter AcrB TolC docking domain, DN and DC subdomains"/>
    <property type="match status" value="3"/>
</dbReference>
<dbReference type="RefSeq" id="WP_238722965.1">
    <property type="nucleotide sequence ID" value="NZ_JAHQCW010000047.1"/>
</dbReference>
<proteinExistence type="predicted"/>
<evidence type="ECO:0000256" key="1">
    <source>
        <dbReference type="SAM" id="Coils"/>
    </source>
</evidence>
<dbReference type="SUPFAM" id="SSF82866">
    <property type="entry name" value="Multidrug efflux transporter AcrB transmembrane domain"/>
    <property type="match status" value="2"/>
</dbReference>
<dbReference type="EMBL" id="JAHQCW010000047">
    <property type="protein sequence ID" value="MBU9739005.1"/>
    <property type="molecule type" value="Genomic_DNA"/>
</dbReference>
<keyword evidence="1" id="KW-0175">Coiled coil</keyword>
<feature type="transmembrane region" description="Helical" evidence="2">
    <location>
        <begin position="742"/>
        <end position="766"/>
    </location>
</feature>
<dbReference type="Gene3D" id="3.30.70.1440">
    <property type="entry name" value="Multidrug efflux transporter AcrB pore domain"/>
    <property type="match status" value="1"/>
</dbReference>
<dbReference type="Pfam" id="PF00873">
    <property type="entry name" value="ACR_tran"/>
    <property type="match status" value="2"/>
</dbReference>
<feature type="transmembrane region" description="Helical" evidence="2">
    <location>
        <begin position="1160"/>
        <end position="1178"/>
    </location>
</feature>
<dbReference type="InterPro" id="IPR027463">
    <property type="entry name" value="AcrB_DN_DC_subdom"/>
</dbReference>
<keyword evidence="2" id="KW-1133">Transmembrane helix</keyword>
<dbReference type="SUPFAM" id="SSF57997">
    <property type="entry name" value="Tropomyosin"/>
    <property type="match status" value="1"/>
</dbReference>
<feature type="coiled-coil region" evidence="1">
    <location>
        <begin position="200"/>
        <end position="234"/>
    </location>
</feature>
<dbReference type="PANTHER" id="PTHR32063:SF0">
    <property type="entry name" value="SWARMING MOTILITY PROTEIN SWRC"/>
    <property type="match status" value="1"/>
</dbReference>
<keyword evidence="2" id="KW-0472">Membrane</keyword>
<feature type="transmembrane region" description="Helical" evidence="2">
    <location>
        <begin position="1293"/>
        <end position="1316"/>
    </location>
</feature>
<dbReference type="PANTHER" id="PTHR32063">
    <property type="match status" value="1"/>
</dbReference>
<evidence type="ECO:0000256" key="2">
    <source>
        <dbReference type="SAM" id="Phobius"/>
    </source>
</evidence>